<evidence type="ECO:0000313" key="2">
    <source>
        <dbReference type="EMBL" id="KKL13155.1"/>
    </source>
</evidence>
<dbReference type="SMART" id="SM00966">
    <property type="entry name" value="SpoVT_AbrB"/>
    <property type="match status" value="1"/>
</dbReference>
<proteinExistence type="predicted"/>
<dbReference type="SUPFAM" id="SSF89447">
    <property type="entry name" value="AbrB/MazE/MraZ-like"/>
    <property type="match status" value="1"/>
</dbReference>
<gene>
    <name evidence="2" type="ORF">LCGC14_2528610</name>
</gene>
<comment type="caution">
    <text evidence="2">The sequence shown here is derived from an EMBL/GenBank/DDBJ whole genome shotgun (WGS) entry which is preliminary data.</text>
</comment>
<name>A0A0F9AUN6_9ZZZZ</name>
<dbReference type="NCBIfam" id="TIGR01439">
    <property type="entry name" value="lp_hng_hel_AbrB"/>
    <property type="match status" value="1"/>
</dbReference>
<dbReference type="PROSITE" id="PS51740">
    <property type="entry name" value="SPOVT_ABRB"/>
    <property type="match status" value="1"/>
</dbReference>
<dbReference type="GO" id="GO:0003677">
    <property type="term" value="F:DNA binding"/>
    <property type="evidence" value="ECO:0007669"/>
    <property type="project" value="InterPro"/>
</dbReference>
<dbReference type="InterPro" id="IPR037914">
    <property type="entry name" value="SpoVT-AbrB_sf"/>
</dbReference>
<sequence length="110" mass="12563">MRVTTKGQVTIPQNIREKLGITPATEIDFVEEGGRVFLVKRKKAATRKFAKLRGVATVKMTSDEITQRNIERAKQEQIISSESLLDASKQILKDVYLNIHYRSLHPSLWP</sequence>
<evidence type="ECO:0000259" key="1">
    <source>
        <dbReference type="PROSITE" id="PS51740"/>
    </source>
</evidence>
<organism evidence="2">
    <name type="scientific">marine sediment metagenome</name>
    <dbReference type="NCBI Taxonomy" id="412755"/>
    <lineage>
        <taxon>unclassified sequences</taxon>
        <taxon>metagenomes</taxon>
        <taxon>ecological metagenomes</taxon>
    </lineage>
</organism>
<feature type="domain" description="SpoVT-AbrB" evidence="1">
    <location>
        <begin position="1"/>
        <end position="43"/>
    </location>
</feature>
<dbReference type="AlphaFoldDB" id="A0A0F9AUN6"/>
<dbReference type="Pfam" id="PF04014">
    <property type="entry name" value="MazE_antitoxin"/>
    <property type="match status" value="1"/>
</dbReference>
<accession>A0A0F9AUN6</accession>
<dbReference type="InterPro" id="IPR007159">
    <property type="entry name" value="SpoVT-AbrB_dom"/>
</dbReference>
<dbReference type="EMBL" id="LAZR01040975">
    <property type="protein sequence ID" value="KKL13155.1"/>
    <property type="molecule type" value="Genomic_DNA"/>
</dbReference>
<reference evidence="2" key="1">
    <citation type="journal article" date="2015" name="Nature">
        <title>Complex archaea that bridge the gap between prokaryotes and eukaryotes.</title>
        <authorList>
            <person name="Spang A."/>
            <person name="Saw J.H."/>
            <person name="Jorgensen S.L."/>
            <person name="Zaremba-Niedzwiedzka K."/>
            <person name="Martijn J."/>
            <person name="Lind A.E."/>
            <person name="van Eijk R."/>
            <person name="Schleper C."/>
            <person name="Guy L."/>
            <person name="Ettema T.J."/>
        </authorList>
    </citation>
    <scope>NUCLEOTIDE SEQUENCE</scope>
</reference>
<dbReference type="Gene3D" id="2.10.260.10">
    <property type="match status" value="1"/>
</dbReference>
<protein>
    <recommendedName>
        <fullName evidence="1">SpoVT-AbrB domain-containing protein</fullName>
    </recommendedName>
</protein>